<dbReference type="Proteomes" id="UP001470230">
    <property type="component" value="Unassembled WGS sequence"/>
</dbReference>
<evidence type="ECO:0000313" key="1">
    <source>
        <dbReference type="EMBL" id="KAK8885229.1"/>
    </source>
</evidence>
<organism evidence="1 2">
    <name type="scientific">Tritrichomonas musculus</name>
    <dbReference type="NCBI Taxonomy" id="1915356"/>
    <lineage>
        <taxon>Eukaryota</taxon>
        <taxon>Metamonada</taxon>
        <taxon>Parabasalia</taxon>
        <taxon>Tritrichomonadida</taxon>
        <taxon>Tritrichomonadidae</taxon>
        <taxon>Tritrichomonas</taxon>
    </lineage>
</organism>
<proteinExistence type="predicted"/>
<sequence>MLIEDNNPTYDYLTNFINEVTHKNISQKELRSIIFYYFRDDYKGKDCSEDEIDQYYDTLENALSHVHPSFCFNVDEVGYQEYSDAMEVTVLVRADYSKPTCNYSVVAQLLFMQYVPMANTLNLGLSFQEKCWKK</sequence>
<dbReference type="EMBL" id="JAPFFF010000007">
    <property type="protein sequence ID" value="KAK8885229.1"/>
    <property type="molecule type" value="Genomic_DNA"/>
</dbReference>
<comment type="caution">
    <text evidence="1">The sequence shown here is derived from an EMBL/GenBank/DDBJ whole genome shotgun (WGS) entry which is preliminary data.</text>
</comment>
<gene>
    <name evidence="1" type="ORF">M9Y10_040674</name>
</gene>
<keyword evidence="2" id="KW-1185">Reference proteome</keyword>
<evidence type="ECO:0000313" key="2">
    <source>
        <dbReference type="Proteomes" id="UP001470230"/>
    </source>
</evidence>
<accession>A0ABR2K2B0</accession>
<reference evidence="1 2" key="1">
    <citation type="submission" date="2024-04" db="EMBL/GenBank/DDBJ databases">
        <title>Tritrichomonas musculus Genome.</title>
        <authorList>
            <person name="Alves-Ferreira E."/>
            <person name="Grigg M."/>
            <person name="Lorenzi H."/>
            <person name="Galac M."/>
        </authorList>
    </citation>
    <scope>NUCLEOTIDE SEQUENCE [LARGE SCALE GENOMIC DNA]</scope>
    <source>
        <strain evidence="1 2">EAF2021</strain>
    </source>
</reference>
<protein>
    <submittedName>
        <fullName evidence="1">Uncharacterized protein</fullName>
    </submittedName>
</protein>
<name>A0ABR2K2B0_9EUKA</name>